<name>A0ABY9LG72_9STRE</name>
<sequence length="99" mass="11775">MFYYGQKAYAFETKLACIEMKKAGKSNKVIMDTLGIKNKSQVYTWWSWYQKGETHRFLQPVGKQYTYGKGMEQLSEVDQLKLQIELLKKYRSLMRKSTK</sequence>
<accession>A0ABY9LG72</accession>
<proteinExistence type="predicted"/>
<keyword evidence="2" id="KW-1185">Reference proteome</keyword>
<dbReference type="EMBL" id="CP110509">
    <property type="protein sequence ID" value="WMB27878.1"/>
    <property type="molecule type" value="Genomic_DNA"/>
</dbReference>
<evidence type="ECO:0000313" key="2">
    <source>
        <dbReference type="Proteomes" id="UP001238096"/>
    </source>
</evidence>
<dbReference type="InterPro" id="IPR009057">
    <property type="entry name" value="Homeodomain-like_sf"/>
</dbReference>
<reference evidence="2" key="1">
    <citation type="submission" date="2022-10" db="EMBL/GenBank/DDBJ databases">
        <title>Streptococcus didelphis as causative of fatal infections in opossums (Didelphis albiventris).</title>
        <authorList>
            <person name="Breyer G.M."/>
            <person name="Da Silva M.E.R.J."/>
            <person name="Siqueira F.M."/>
        </authorList>
    </citation>
    <scope>NUCLEOTIDE SEQUENCE [LARGE SCALE GENOMIC DNA]</scope>
    <source>
        <strain evidence="2">LBVP101/21</strain>
    </source>
</reference>
<dbReference type="Proteomes" id="UP001238096">
    <property type="component" value="Chromosome"/>
</dbReference>
<gene>
    <name evidence="1" type="ORF">N1496_07495</name>
</gene>
<protein>
    <recommendedName>
        <fullName evidence="3">Transposase</fullName>
    </recommendedName>
</protein>
<organism evidence="1 2">
    <name type="scientific">Streptococcus didelphis</name>
    <dbReference type="NCBI Taxonomy" id="102886"/>
    <lineage>
        <taxon>Bacteria</taxon>
        <taxon>Bacillati</taxon>
        <taxon>Bacillota</taxon>
        <taxon>Bacilli</taxon>
        <taxon>Lactobacillales</taxon>
        <taxon>Streptococcaceae</taxon>
        <taxon>Streptococcus</taxon>
    </lineage>
</organism>
<evidence type="ECO:0008006" key="3">
    <source>
        <dbReference type="Google" id="ProtNLM"/>
    </source>
</evidence>
<evidence type="ECO:0000313" key="1">
    <source>
        <dbReference type="EMBL" id="WMB27878.1"/>
    </source>
</evidence>
<dbReference type="RefSeq" id="WP_306675788.1">
    <property type="nucleotide sequence ID" value="NZ_CP110509.1"/>
</dbReference>
<dbReference type="SUPFAM" id="SSF46689">
    <property type="entry name" value="Homeodomain-like"/>
    <property type="match status" value="1"/>
</dbReference>